<evidence type="ECO:0000313" key="13">
    <source>
        <dbReference type="Proteomes" id="UP000663829"/>
    </source>
</evidence>
<keyword evidence="2" id="KW-0732">Signal</keyword>
<sequence length="263" mass="30205">MKPSRPYRNSELSFEVRLGDAMDVVCPYYNEKQSYMTNDIEYYDIYQVTENEYETCRIYSFGENPLTRPVISCNSPHEIMKYTLNFREYLPIPNGFEFKAGHTYYFISTSDSTGFGRQEMEFNSCEKYSTRIKIHVGKRHQQHHSSTTTTTDSYPLRPVTNDLSKYRNPIWTALRAERHSDSYSIAWITKWPKVNGDSNLDPGVTKSSFYASPSSTVLKRSTSSNSVTFPGIPPAELELPHGLSNRAIHWSVVWAVSTGILLV</sequence>
<evidence type="ECO:0000313" key="12">
    <source>
        <dbReference type="EMBL" id="CAF3636851.1"/>
    </source>
</evidence>
<dbReference type="PRINTS" id="PR01347">
    <property type="entry name" value="EPHRIN"/>
</dbReference>
<dbReference type="PANTHER" id="PTHR11304">
    <property type="entry name" value="EPHRIN"/>
    <property type="match status" value="1"/>
</dbReference>
<dbReference type="Proteomes" id="UP000682733">
    <property type="component" value="Unassembled WGS sequence"/>
</dbReference>
<dbReference type="OrthoDB" id="6250301at2759"/>
<dbReference type="SUPFAM" id="SSF49503">
    <property type="entry name" value="Cupredoxins"/>
    <property type="match status" value="1"/>
</dbReference>
<evidence type="ECO:0000256" key="1">
    <source>
        <dbReference type="ARBA" id="ARBA00004370"/>
    </source>
</evidence>
<dbReference type="InterPro" id="IPR001799">
    <property type="entry name" value="Ephrin_RBD"/>
</dbReference>
<reference evidence="10" key="1">
    <citation type="submission" date="2021-02" db="EMBL/GenBank/DDBJ databases">
        <authorList>
            <person name="Nowell W R."/>
        </authorList>
    </citation>
    <scope>NUCLEOTIDE SEQUENCE</scope>
</reference>
<dbReference type="EMBL" id="CAJNOK010000144">
    <property type="protein sequence ID" value="CAF0732285.1"/>
    <property type="molecule type" value="Genomic_DNA"/>
</dbReference>
<keyword evidence="13" id="KW-1185">Reference proteome</keyword>
<dbReference type="AlphaFoldDB" id="A0A813W6Z0"/>
<dbReference type="GO" id="GO:0007411">
    <property type="term" value="P:axon guidance"/>
    <property type="evidence" value="ECO:0007669"/>
    <property type="project" value="TreeGrafter"/>
</dbReference>
<evidence type="ECO:0000256" key="7">
    <source>
        <dbReference type="RuleBase" id="RU004375"/>
    </source>
</evidence>
<evidence type="ECO:0000256" key="5">
    <source>
        <dbReference type="ARBA" id="ARBA00023180"/>
    </source>
</evidence>
<dbReference type="Proteomes" id="UP000681722">
    <property type="component" value="Unassembled WGS sequence"/>
</dbReference>
<dbReference type="Pfam" id="PF00812">
    <property type="entry name" value="Ephrin"/>
    <property type="match status" value="1"/>
</dbReference>
<dbReference type="Proteomes" id="UP000663829">
    <property type="component" value="Unassembled WGS sequence"/>
</dbReference>
<evidence type="ECO:0000256" key="2">
    <source>
        <dbReference type="ARBA" id="ARBA00022729"/>
    </source>
</evidence>
<keyword evidence="5" id="KW-0325">Glycoprotein</keyword>
<proteinExistence type="inferred from homology"/>
<evidence type="ECO:0000313" key="11">
    <source>
        <dbReference type="EMBL" id="CAF3507991.1"/>
    </source>
</evidence>
<name>A0A813W6Z0_9BILA</name>
<evidence type="ECO:0000256" key="3">
    <source>
        <dbReference type="ARBA" id="ARBA00023136"/>
    </source>
</evidence>
<protein>
    <recommendedName>
        <fullName evidence="8">Ephrin RBD domain-containing protein</fullName>
    </recommendedName>
</protein>
<organism evidence="10 13">
    <name type="scientific">Didymodactylos carnosus</name>
    <dbReference type="NCBI Taxonomy" id="1234261"/>
    <lineage>
        <taxon>Eukaryota</taxon>
        <taxon>Metazoa</taxon>
        <taxon>Spiralia</taxon>
        <taxon>Gnathifera</taxon>
        <taxon>Rotifera</taxon>
        <taxon>Eurotatoria</taxon>
        <taxon>Bdelloidea</taxon>
        <taxon>Philodinida</taxon>
        <taxon>Philodinidae</taxon>
        <taxon>Didymodactylos</taxon>
    </lineage>
</organism>
<dbReference type="InterPro" id="IPR008972">
    <property type="entry name" value="Cupredoxin"/>
</dbReference>
<comment type="subcellular location">
    <subcellularLocation>
        <location evidence="1">Membrane</location>
    </subcellularLocation>
</comment>
<dbReference type="Gene3D" id="2.60.40.420">
    <property type="entry name" value="Cupredoxins - blue copper proteins"/>
    <property type="match status" value="1"/>
</dbReference>
<accession>A0A813W6Z0</accession>
<keyword evidence="4" id="KW-1015">Disulfide bond</keyword>
<dbReference type="EMBL" id="CAJNOQ010000895">
    <property type="protein sequence ID" value="CAF0849053.1"/>
    <property type="molecule type" value="Genomic_DNA"/>
</dbReference>
<dbReference type="PROSITE" id="PS51551">
    <property type="entry name" value="EPHRIN_RBD_2"/>
    <property type="match status" value="1"/>
</dbReference>
<dbReference type="GO" id="GO:0048013">
    <property type="term" value="P:ephrin receptor signaling pathway"/>
    <property type="evidence" value="ECO:0007669"/>
    <property type="project" value="TreeGrafter"/>
</dbReference>
<evidence type="ECO:0000256" key="6">
    <source>
        <dbReference type="PROSITE-ProRule" id="PRU00884"/>
    </source>
</evidence>
<evidence type="ECO:0000256" key="4">
    <source>
        <dbReference type="ARBA" id="ARBA00023157"/>
    </source>
</evidence>
<dbReference type="GO" id="GO:0046875">
    <property type="term" value="F:ephrin receptor binding"/>
    <property type="evidence" value="ECO:0007669"/>
    <property type="project" value="TreeGrafter"/>
</dbReference>
<dbReference type="GO" id="GO:0005886">
    <property type="term" value="C:plasma membrane"/>
    <property type="evidence" value="ECO:0007669"/>
    <property type="project" value="TreeGrafter"/>
</dbReference>
<dbReference type="EMBL" id="CAJOBC010000896">
    <property type="protein sequence ID" value="CAF3636851.1"/>
    <property type="molecule type" value="Genomic_DNA"/>
</dbReference>
<evidence type="ECO:0000313" key="9">
    <source>
        <dbReference type="EMBL" id="CAF0732285.1"/>
    </source>
</evidence>
<gene>
    <name evidence="10" type="ORF">GPM918_LOCUS5973</name>
    <name evidence="9" type="ORF">OVA965_LOCUS892</name>
    <name evidence="12" type="ORF">SRO942_LOCUS5981</name>
    <name evidence="11" type="ORF">TMI583_LOCUS889</name>
</gene>
<evidence type="ECO:0000259" key="8">
    <source>
        <dbReference type="PROSITE" id="PS51551"/>
    </source>
</evidence>
<keyword evidence="3 7" id="KW-0472">Membrane</keyword>
<dbReference type="EMBL" id="CAJOBA010000143">
    <property type="protein sequence ID" value="CAF3507991.1"/>
    <property type="molecule type" value="Genomic_DNA"/>
</dbReference>
<feature type="domain" description="Ephrin RBD" evidence="8">
    <location>
        <begin position="1"/>
        <end position="136"/>
    </location>
</feature>
<comment type="caution">
    <text evidence="10">The sequence shown here is derived from an EMBL/GenBank/DDBJ whole genome shotgun (WGS) entry which is preliminary data.</text>
</comment>
<dbReference type="Proteomes" id="UP000677228">
    <property type="component" value="Unassembled WGS sequence"/>
</dbReference>
<evidence type="ECO:0000313" key="10">
    <source>
        <dbReference type="EMBL" id="CAF0849053.1"/>
    </source>
</evidence>
<comment type="similarity">
    <text evidence="6 7">Belongs to the ephrin family.</text>
</comment>
<dbReference type="PANTHER" id="PTHR11304:SF29">
    <property type="entry name" value="EPHRIN"/>
    <property type="match status" value="1"/>
</dbReference>
<comment type="caution">
    <text evidence="6">Lacks conserved residue(s) required for the propagation of feature annotation.</text>
</comment>
<dbReference type="InterPro" id="IPR031328">
    <property type="entry name" value="Ephrin"/>
</dbReference>